<reference evidence="2" key="1">
    <citation type="submission" date="2023-07" db="EMBL/GenBank/DDBJ databases">
        <title>Murine gut Bacillus species.</title>
        <authorList>
            <person name="Gutman E."/>
            <person name="Hashuel R."/>
            <person name="Litvak Y."/>
        </authorList>
    </citation>
    <scope>NUCLEOTIDE SEQUENCE</scope>
    <source>
        <strain evidence="2">RU283</strain>
    </source>
</reference>
<dbReference type="RefSeq" id="WP_305159776.1">
    <property type="nucleotide sequence ID" value="NZ_JAUUTP010000006.1"/>
</dbReference>
<dbReference type="InterPro" id="IPR018728">
    <property type="entry name" value="DUF2268"/>
</dbReference>
<keyword evidence="2" id="KW-0645">Protease</keyword>
<accession>A0AA90NSM6</accession>
<keyword evidence="2" id="KW-0378">Hydrolase</keyword>
<organism evidence="2 3">
    <name type="scientific">Peribacillus simplex</name>
    <dbReference type="NCBI Taxonomy" id="1478"/>
    <lineage>
        <taxon>Bacteria</taxon>
        <taxon>Bacillati</taxon>
        <taxon>Bacillota</taxon>
        <taxon>Bacilli</taxon>
        <taxon>Bacillales</taxon>
        <taxon>Bacillaceae</taxon>
        <taxon>Peribacillus</taxon>
    </lineage>
</organism>
<dbReference type="EMBL" id="JAUUTP010000006">
    <property type="protein sequence ID" value="MDP1418398.1"/>
    <property type="molecule type" value="Genomic_DNA"/>
</dbReference>
<feature type="domain" description="DUF2268" evidence="1">
    <location>
        <begin position="85"/>
        <end position="271"/>
    </location>
</feature>
<dbReference type="Pfam" id="PF10026">
    <property type="entry name" value="DUF2268"/>
    <property type="match status" value="1"/>
</dbReference>
<dbReference type="GO" id="GO:0006508">
    <property type="term" value="P:proteolysis"/>
    <property type="evidence" value="ECO:0007669"/>
    <property type="project" value="UniProtKB-KW"/>
</dbReference>
<comment type="caution">
    <text evidence="2">The sequence shown here is derived from an EMBL/GenBank/DDBJ whole genome shotgun (WGS) entry which is preliminary data.</text>
</comment>
<dbReference type="Proteomes" id="UP001178277">
    <property type="component" value="Unassembled WGS sequence"/>
</dbReference>
<name>A0AA90NSM6_9BACI</name>
<sequence length="276" mass="32549">MCQPPSLNHTIVNRSGGVWEMGVISTNEWMRKDFNRPVQMMERLKSTFNNTLDADMIYHHLLKHGMYSPNQKTKLTWEDLKENNVWEKTQSLFTAYKKLWGGPDVPIYIFPLMSSGIWNKKVETKSGLAFKDKLFLFLGKGIAEKEMEALLIHEYHHVCRLHHLKKDQKEFTLLDTMIMEGLAERTVGKYLGTKFLAKWTKLYQEDKLREFWSKHLEEKHTIKRTDPLHDVLLLGRKGYPYMLGYCSGYYLVKNFEKLSVKKSFIIQSEEFLSKKS</sequence>
<proteinExistence type="predicted"/>
<protein>
    <submittedName>
        <fullName evidence="2">DUF2268 domain-containing putative Zn-dependent protease</fullName>
    </submittedName>
</protein>
<evidence type="ECO:0000259" key="1">
    <source>
        <dbReference type="Pfam" id="PF10026"/>
    </source>
</evidence>
<evidence type="ECO:0000313" key="2">
    <source>
        <dbReference type="EMBL" id="MDP1418398.1"/>
    </source>
</evidence>
<dbReference type="GO" id="GO:0008233">
    <property type="term" value="F:peptidase activity"/>
    <property type="evidence" value="ECO:0007669"/>
    <property type="project" value="UniProtKB-KW"/>
</dbReference>
<evidence type="ECO:0000313" key="3">
    <source>
        <dbReference type="Proteomes" id="UP001178277"/>
    </source>
</evidence>
<dbReference type="AlphaFoldDB" id="A0AA90NSM6"/>
<gene>
    <name evidence="2" type="ORF">Q8G35_08225</name>
</gene>